<dbReference type="InterPro" id="IPR018540">
    <property type="entry name" value="Spo0E-like"/>
</dbReference>
<dbReference type="EMBL" id="FUWM01000016">
    <property type="protein sequence ID" value="SJZ83297.1"/>
    <property type="molecule type" value="Genomic_DNA"/>
</dbReference>
<accession>A0A1T4NW70</accession>
<dbReference type="RefSeq" id="WP_078810386.1">
    <property type="nucleotide sequence ID" value="NZ_FUWM01000016.1"/>
</dbReference>
<evidence type="ECO:0000313" key="2">
    <source>
        <dbReference type="Proteomes" id="UP000190625"/>
    </source>
</evidence>
<evidence type="ECO:0000313" key="1">
    <source>
        <dbReference type="EMBL" id="SJZ83297.1"/>
    </source>
</evidence>
<reference evidence="2" key="1">
    <citation type="submission" date="2017-02" db="EMBL/GenBank/DDBJ databases">
        <authorList>
            <person name="Varghese N."/>
            <person name="Submissions S."/>
        </authorList>
    </citation>
    <scope>NUCLEOTIDE SEQUENCE [LARGE SCALE GENOMIC DNA]</scope>
    <source>
        <strain evidence="2">ATCC BAA-73</strain>
    </source>
</reference>
<dbReference type="GO" id="GO:0043937">
    <property type="term" value="P:regulation of sporulation"/>
    <property type="evidence" value="ECO:0007669"/>
    <property type="project" value="InterPro"/>
</dbReference>
<dbReference type="Gene3D" id="4.10.280.10">
    <property type="entry name" value="Helix-loop-helix DNA-binding domain"/>
    <property type="match status" value="1"/>
</dbReference>
<proteinExistence type="predicted"/>
<protein>
    <submittedName>
        <fullName evidence="1">Spo0E like sporulation regulatory protein</fullName>
    </submittedName>
</protein>
<sequence length="54" mass="6280">MSNNNQLRSRIKNLKSELLTLATQTKEITSNRMVNKSQELDEVIVSFMKKELIN</sequence>
<dbReference type="AlphaFoldDB" id="A0A1T4NW70"/>
<dbReference type="InterPro" id="IPR037208">
    <property type="entry name" value="Spo0E-like_sf"/>
</dbReference>
<dbReference type="SUPFAM" id="SSF140500">
    <property type="entry name" value="BAS1536-like"/>
    <property type="match status" value="1"/>
</dbReference>
<gene>
    <name evidence="1" type="ORF">SAMN02745118_01946</name>
</gene>
<dbReference type="Pfam" id="PF09388">
    <property type="entry name" value="SpoOE-like"/>
    <property type="match status" value="1"/>
</dbReference>
<organism evidence="1 2">
    <name type="scientific">Selenihalanaerobacter shriftii</name>
    <dbReference type="NCBI Taxonomy" id="142842"/>
    <lineage>
        <taxon>Bacteria</taxon>
        <taxon>Bacillati</taxon>
        <taxon>Bacillota</taxon>
        <taxon>Clostridia</taxon>
        <taxon>Halanaerobiales</taxon>
        <taxon>Halobacteroidaceae</taxon>
        <taxon>Selenihalanaerobacter</taxon>
    </lineage>
</organism>
<dbReference type="Proteomes" id="UP000190625">
    <property type="component" value="Unassembled WGS sequence"/>
</dbReference>
<dbReference type="InterPro" id="IPR036638">
    <property type="entry name" value="HLH_DNA-bd_sf"/>
</dbReference>
<dbReference type="GO" id="GO:0046983">
    <property type="term" value="F:protein dimerization activity"/>
    <property type="evidence" value="ECO:0007669"/>
    <property type="project" value="InterPro"/>
</dbReference>
<keyword evidence="2" id="KW-1185">Reference proteome</keyword>
<name>A0A1T4NW70_9FIRM</name>